<accession>A0A7L4ZQ73</accession>
<name>A0A7L4ZQ73_9FLAO</name>
<dbReference type="InterPro" id="IPR023696">
    <property type="entry name" value="Ureohydrolase_dom_sf"/>
</dbReference>
<dbReference type="CDD" id="cd09988">
    <property type="entry name" value="Formimidoylglutamase"/>
    <property type="match status" value="1"/>
</dbReference>
<sequence>MLHLYTNATLDALISKREGETKFGEKVKTLFSQENLVAQLTKSKVKYVLFGIPEDIGILANRGKAGATTAWKAGLSALLNTQDNAFNKGKRVLILGHLDFSELLETAETFNPKAADYYKKLSTLVAKIDEEVSYLMFQIVSAGKIPIIIGGGHNNAYGNIKGTSLGKSKAINVVNFDAHTDFRSLEGRHSGNGFSYAFKQSFLDKYFMFGLHENYTSKKIFKTIHNQPERIQYNTFESIKIRQEQGFEFQLNRTLDFINDRPFGVEIDCDSIENVPSSAMTPSGFSANKARTFASFFGKQKNATYLHLCEAAPNPDDANELYRIGKLLSYLITDFMRK</sequence>
<dbReference type="SUPFAM" id="SSF52768">
    <property type="entry name" value="Arginase/deacetylase"/>
    <property type="match status" value="1"/>
</dbReference>
<dbReference type="PROSITE" id="PS51409">
    <property type="entry name" value="ARGINASE_2"/>
    <property type="match status" value="1"/>
</dbReference>
<dbReference type="AlphaFoldDB" id="A0A7L4ZQ73"/>
<evidence type="ECO:0000313" key="2">
    <source>
        <dbReference type="EMBL" id="QHI38878.1"/>
    </source>
</evidence>
<evidence type="ECO:0000313" key="3">
    <source>
        <dbReference type="Proteomes" id="UP000464657"/>
    </source>
</evidence>
<dbReference type="GO" id="GO:0050415">
    <property type="term" value="F:formimidoylglutamase activity"/>
    <property type="evidence" value="ECO:0007669"/>
    <property type="project" value="UniProtKB-EC"/>
</dbReference>
<dbReference type="Pfam" id="PF00491">
    <property type="entry name" value="Arginase"/>
    <property type="match status" value="1"/>
</dbReference>
<keyword evidence="3" id="KW-1185">Reference proteome</keyword>
<proteinExistence type="inferred from homology"/>
<dbReference type="InterPro" id="IPR006035">
    <property type="entry name" value="Ureohydrolase"/>
</dbReference>
<dbReference type="EMBL" id="CP019288">
    <property type="protein sequence ID" value="QHI38878.1"/>
    <property type="molecule type" value="Genomic_DNA"/>
</dbReference>
<dbReference type="GO" id="GO:0046872">
    <property type="term" value="F:metal ion binding"/>
    <property type="evidence" value="ECO:0007669"/>
    <property type="project" value="InterPro"/>
</dbReference>
<dbReference type="Proteomes" id="UP000464657">
    <property type="component" value="Chromosome"/>
</dbReference>
<dbReference type="OrthoDB" id="9788689at2"/>
<organism evidence="2 3">
    <name type="scientific">Kordia antarctica</name>
    <dbReference type="NCBI Taxonomy" id="1218801"/>
    <lineage>
        <taxon>Bacteria</taxon>
        <taxon>Pseudomonadati</taxon>
        <taxon>Bacteroidota</taxon>
        <taxon>Flavobacteriia</taxon>
        <taxon>Flavobacteriales</taxon>
        <taxon>Flavobacteriaceae</taxon>
        <taxon>Kordia</taxon>
    </lineage>
</organism>
<dbReference type="EC" id="3.5.3.8" evidence="2"/>
<dbReference type="RefSeq" id="WP_160131402.1">
    <property type="nucleotide sequence ID" value="NZ_CP019288.1"/>
</dbReference>
<evidence type="ECO:0000256" key="1">
    <source>
        <dbReference type="PROSITE-ProRule" id="PRU00742"/>
    </source>
</evidence>
<dbReference type="KEGG" id="kan:IMCC3317_42780"/>
<comment type="similarity">
    <text evidence="1">Belongs to the arginase family.</text>
</comment>
<gene>
    <name evidence="2" type="primary">hutG_2</name>
    <name evidence="2" type="ORF">IMCC3317_42780</name>
</gene>
<dbReference type="Gene3D" id="3.40.800.10">
    <property type="entry name" value="Ureohydrolase domain"/>
    <property type="match status" value="1"/>
</dbReference>
<reference evidence="2 3" key="1">
    <citation type="journal article" date="2013" name="Int. J. Syst. Evol. Microbiol.">
        <title>Kordia antarctica sp. nov., isolated from Antarctic seawater.</title>
        <authorList>
            <person name="Baek K."/>
            <person name="Choi A."/>
            <person name="Kang I."/>
            <person name="Lee K."/>
            <person name="Cho J.C."/>
        </authorList>
    </citation>
    <scope>NUCLEOTIDE SEQUENCE [LARGE SCALE GENOMIC DNA]</scope>
    <source>
        <strain evidence="2 3">IMCC3317</strain>
    </source>
</reference>
<keyword evidence="2" id="KW-0378">Hydrolase</keyword>
<protein>
    <submittedName>
        <fullName evidence="2">Formimidoylglutamase</fullName>
        <ecNumber evidence="2">3.5.3.8</ecNumber>
    </submittedName>
</protein>